<feature type="transmembrane region" description="Helical" evidence="6">
    <location>
        <begin position="53"/>
        <end position="75"/>
    </location>
</feature>
<keyword evidence="5 6" id="KW-0472">Membrane</keyword>
<evidence type="ECO:0000256" key="4">
    <source>
        <dbReference type="ARBA" id="ARBA00022989"/>
    </source>
</evidence>
<evidence type="ECO:0000256" key="2">
    <source>
        <dbReference type="ARBA" id="ARBA00008821"/>
    </source>
</evidence>
<sequence>MADVKPCRERDATDPVFSNALDISSDAPGVEFTDVAEPLLYNVSDRPPIHMTFFFAFQQVLVALSGSLAVSSFVADVACASEFSDIKTDLLSSTLLMNGVTTLLMVTLGARLPLFQGAASDYVVPLLAIQVINKDFCTVKGLDTDASMDNTSIPITNATGSDMELRRQLAFTKLQEFQGCLILVGIIHCLVGLTGICGLLLKFIGPVTIVPAILLSGIFLSRATAKFGRAHWGMAAVTAATSIILSLYIGHKKMPFPAWSRKRGFFIYWYPFHQVFSLLIGILVGWLMSALMTWTGALTDDQNEAQYMARVDAQSGVIKDAHWFRVPYPGQFGAPSFHTGVFVAFLIATITSILDSIGDYYACARVCNVPPPPRHAINRGIAIEGFASTISGILGCGHATTTNGGSIGAVGVTKVASRDVFVCVAVIYIVFGLVGKVSAVFITIPQPVLGGAMIVMFGMFNGIVLSNLQVVSLSSTRNIAIIGTSLLVGLMVPYWLETFPDDLNTGNAYNDNTIKTLLANPNLCGGVVACFLDNTVPGTLKERGITAWLEQKKDDHFRQYSEGKEVYLPLLPASWFSWRVMKYLPFCLYRPKESFGVEQTLSEQPEHHVE</sequence>
<dbReference type="GO" id="GO:0022857">
    <property type="term" value="F:transmembrane transporter activity"/>
    <property type="evidence" value="ECO:0007669"/>
    <property type="project" value="InterPro"/>
</dbReference>
<feature type="transmembrane region" description="Helical" evidence="6">
    <location>
        <begin position="95"/>
        <end position="114"/>
    </location>
</feature>
<evidence type="ECO:0000313" key="8">
    <source>
        <dbReference type="Proteomes" id="UP000242188"/>
    </source>
</evidence>
<feature type="transmembrane region" description="Helical" evidence="6">
    <location>
        <begin position="180"/>
        <end position="201"/>
    </location>
</feature>
<feature type="transmembrane region" description="Helical" evidence="6">
    <location>
        <begin position="448"/>
        <end position="466"/>
    </location>
</feature>
<dbReference type="Pfam" id="PF00860">
    <property type="entry name" value="Xan_ur_permease"/>
    <property type="match status" value="1"/>
</dbReference>
<proteinExistence type="inferred from homology"/>
<keyword evidence="8" id="KW-1185">Reference proteome</keyword>
<dbReference type="Proteomes" id="UP000242188">
    <property type="component" value="Unassembled WGS sequence"/>
</dbReference>
<dbReference type="PANTHER" id="PTHR11119">
    <property type="entry name" value="XANTHINE-URACIL / VITAMIN C PERMEASE FAMILY MEMBER"/>
    <property type="match status" value="1"/>
</dbReference>
<dbReference type="NCBIfam" id="NF037981">
    <property type="entry name" value="NCS2_1"/>
    <property type="match status" value="1"/>
</dbReference>
<dbReference type="InterPro" id="IPR006043">
    <property type="entry name" value="NCS2"/>
</dbReference>
<dbReference type="STRING" id="6573.A0A210PGF0"/>
<dbReference type="GO" id="GO:0016020">
    <property type="term" value="C:membrane"/>
    <property type="evidence" value="ECO:0007669"/>
    <property type="project" value="UniProtKB-SubCell"/>
</dbReference>
<organism evidence="7 8">
    <name type="scientific">Mizuhopecten yessoensis</name>
    <name type="common">Japanese scallop</name>
    <name type="synonym">Patinopecten yessoensis</name>
    <dbReference type="NCBI Taxonomy" id="6573"/>
    <lineage>
        <taxon>Eukaryota</taxon>
        <taxon>Metazoa</taxon>
        <taxon>Spiralia</taxon>
        <taxon>Lophotrochozoa</taxon>
        <taxon>Mollusca</taxon>
        <taxon>Bivalvia</taxon>
        <taxon>Autobranchia</taxon>
        <taxon>Pteriomorphia</taxon>
        <taxon>Pectinida</taxon>
        <taxon>Pectinoidea</taxon>
        <taxon>Pectinidae</taxon>
        <taxon>Mizuhopecten</taxon>
    </lineage>
</organism>
<name>A0A210PGF0_MIZYE</name>
<dbReference type="OrthoDB" id="1641903at2759"/>
<keyword evidence="4 6" id="KW-1133">Transmembrane helix</keyword>
<evidence type="ECO:0000256" key="5">
    <source>
        <dbReference type="ARBA" id="ARBA00023136"/>
    </source>
</evidence>
<protein>
    <submittedName>
        <fullName evidence="7">Solute carrier family 23 member 2</fullName>
    </submittedName>
</protein>
<feature type="transmembrane region" description="Helical" evidence="6">
    <location>
        <begin position="420"/>
        <end position="442"/>
    </location>
</feature>
<feature type="transmembrane region" description="Helical" evidence="6">
    <location>
        <begin position="478"/>
        <end position="496"/>
    </location>
</feature>
<evidence type="ECO:0000313" key="7">
    <source>
        <dbReference type="EMBL" id="OWF35568.1"/>
    </source>
</evidence>
<feature type="transmembrane region" description="Helical" evidence="6">
    <location>
        <begin position="269"/>
        <end position="288"/>
    </location>
</feature>
<dbReference type="AlphaFoldDB" id="A0A210PGF0"/>
<dbReference type="EMBL" id="NEDP02076720">
    <property type="protein sequence ID" value="OWF35568.1"/>
    <property type="molecule type" value="Genomic_DNA"/>
</dbReference>
<accession>A0A210PGF0</accession>
<keyword evidence="3 6" id="KW-0812">Transmembrane</keyword>
<feature type="transmembrane region" description="Helical" evidence="6">
    <location>
        <begin position="232"/>
        <end position="249"/>
    </location>
</feature>
<gene>
    <name evidence="7" type="ORF">KP79_PYT19278</name>
</gene>
<evidence type="ECO:0000256" key="3">
    <source>
        <dbReference type="ARBA" id="ARBA00022692"/>
    </source>
</evidence>
<evidence type="ECO:0000256" key="1">
    <source>
        <dbReference type="ARBA" id="ARBA00004141"/>
    </source>
</evidence>
<comment type="similarity">
    <text evidence="2">Belongs to the nucleobase:cation symporter-2 (NCS2) (TC 2.A.40) family.</text>
</comment>
<comment type="caution">
    <text evidence="7">The sequence shown here is derived from an EMBL/GenBank/DDBJ whole genome shotgun (WGS) entry which is preliminary data.</text>
</comment>
<evidence type="ECO:0000256" key="6">
    <source>
        <dbReference type="SAM" id="Phobius"/>
    </source>
</evidence>
<comment type="subcellular location">
    <subcellularLocation>
        <location evidence="1">Membrane</location>
        <topology evidence="1">Multi-pass membrane protein</topology>
    </subcellularLocation>
</comment>
<reference evidence="7 8" key="1">
    <citation type="journal article" date="2017" name="Nat. Ecol. Evol.">
        <title>Scallop genome provides insights into evolution of bilaterian karyotype and development.</title>
        <authorList>
            <person name="Wang S."/>
            <person name="Zhang J."/>
            <person name="Jiao W."/>
            <person name="Li J."/>
            <person name="Xun X."/>
            <person name="Sun Y."/>
            <person name="Guo X."/>
            <person name="Huan P."/>
            <person name="Dong B."/>
            <person name="Zhang L."/>
            <person name="Hu X."/>
            <person name="Sun X."/>
            <person name="Wang J."/>
            <person name="Zhao C."/>
            <person name="Wang Y."/>
            <person name="Wang D."/>
            <person name="Huang X."/>
            <person name="Wang R."/>
            <person name="Lv J."/>
            <person name="Li Y."/>
            <person name="Zhang Z."/>
            <person name="Liu B."/>
            <person name="Lu W."/>
            <person name="Hui Y."/>
            <person name="Liang J."/>
            <person name="Zhou Z."/>
            <person name="Hou R."/>
            <person name="Li X."/>
            <person name="Liu Y."/>
            <person name="Li H."/>
            <person name="Ning X."/>
            <person name="Lin Y."/>
            <person name="Zhao L."/>
            <person name="Xing Q."/>
            <person name="Dou J."/>
            <person name="Li Y."/>
            <person name="Mao J."/>
            <person name="Guo H."/>
            <person name="Dou H."/>
            <person name="Li T."/>
            <person name="Mu C."/>
            <person name="Jiang W."/>
            <person name="Fu Q."/>
            <person name="Fu X."/>
            <person name="Miao Y."/>
            <person name="Liu J."/>
            <person name="Yu Q."/>
            <person name="Li R."/>
            <person name="Liao H."/>
            <person name="Li X."/>
            <person name="Kong Y."/>
            <person name="Jiang Z."/>
            <person name="Chourrout D."/>
            <person name="Li R."/>
            <person name="Bao Z."/>
        </authorList>
    </citation>
    <scope>NUCLEOTIDE SEQUENCE [LARGE SCALE GENOMIC DNA]</scope>
    <source>
        <strain evidence="7 8">PY_sf001</strain>
    </source>
</reference>